<organism evidence="1 2">
    <name type="scientific">Vespula germanica</name>
    <name type="common">German yellow jacket</name>
    <name type="synonym">Paravespula germanica</name>
    <dbReference type="NCBI Taxonomy" id="30212"/>
    <lineage>
        <taxon>Eukaryota</taxon>
        <taxon>Metazoa</taxon>
        <taxon>Ecdysozoa</taxon>
        <taxon>Arthropoda</taxon>
        <taxon>Hexapoda</taxon>
        <taxon>Insecta</taxon>
        <taxon>Pterygota</taxon>
        <taxon>Neoptera</taxon>
        <taxon>Endopterygota</taxon>
        <taxon>Hymenoptera</taxon>
        <taxon>Apocrita</taxon>
        <taxon>Aculeata</taxon>
        <taxon>Vespoidea</taxon>
        <taxon>Vespidae</taxon>
        <taxon>Vespinae</taxon>
        <taxon>Vespula</taxon>
    </lineage>
</organism>
<dbReference type="Proteomes" id="UP000617340">
    <property type="component" value="Unassembled WGS sequence"/>
</dbReference>
<evidence type="ECO:0000313" key="2">
    <source>
        <dbReference type="Proteomes" id="UP000617340"/>
    </source>
</evidence>
<evidence type="ECO:0000313" key="1">
    <source>
        <dbReference type="EMBL" id="KAF7381257.1"/>
    </source>
</evidence>
<keyword evidence="2" id="KW-1185">Reference proteome</keyword>
<dbReference type="GO" id="GO:0003676">
    <property type="term" value="F:nucleic acid binding"/>
    <property type="evidence" value="ECO:0007669"/>
    <property type="project" value="InterPro"/>
</dbReference>
<gene>
    <name evidence="1" type="ORF">HZH68_016132</name>
</gene>
<comment type="caution">
    <text evidence="1">The sequence shown here is derived from an EMBL/GenBank/DDBJ whole genome shotgun (WGS) entry which is preliminary data.</text>
</comment>
<proteinExistence type="predicted"/>
<dbReference type="AlphaFoldDB" id="A0A834MQ79"/>
<reference evidence="1" key="1">
    <citation type="journal article" date="2020" name="G3 (Bethesda)">
        <title>High-Quality Assemblies for Three Invasive Social Wasps from the &lt;i&gt;Vespula&lt;/i&gt; Genus.</title>
        <authorList>
            <person name="Harrop T.W.R."/>
            <person name="Guhlin J."/>
            <person name="McLaughlin G.M."/>
            <person name="Permina E."/>
            <person name="Stockwell P."/>
            <person name="Gilligan J."/>
            <person name="Le Lec M.F."/>
            <person name="Gruber M.A.M."/>
            <person name="Quinn O."/>
            <person name="Lovegrove M."/>
            <person name="Duncan E.J."/>
            <person name="Remnant E.J."/>
            <person name="Van Eeckhoven J."/>
            <person name="Graham B."/>
            <person name="Knapp R.A."/>
            <person name="Langford K.W."/>
            <person name="Kronenberg Z."/>
            <person name="Press M.O."/>
            <person name="Eacker S.M."/>
            <person name="Wilson-Rankin E.E."/>
            <person name="Purcell J."/>
            <person name="Lester P.J."/>
            <person name="Dearden P.K."/>
        </authorList>
    </citation>
    <scope>NUCLEOTIDE SEQUENCE</scope>
    <source>
        <strain evidence="1">Linc-1</strain>
    </source>
</reference>
<dbReference type="Gene3D" id="3.30.420.10">
    <property type="entry name" value="Ribonuclease H-like superfamily/Ribonuclease H"/>
    <property type="match status" value="1"/>
</dbReference>
<evidence type="ECO:0008006" key="3">
    <source>
        <dbReference type="Google" id="ProtNLM"/>
    </source>
</evidence>
<dbReference type="InterPro" id="IPR036397">
    <property type="entry name" value="RNaseH_sf"/>
</dbReference>
<dbReference type="EMBL" id="JACSDZ010000022">
    <property type="protein sequence ID" value="KAF7381257.1"/>
    <property type="molecule type" value="Genomic_DNA"/>
</dbReference>
<name>A0A834MQ79_VESGE</name>
<sequence>MAVGIGKLIFLDSILNKNKYLDILKENLIQSIVKMDISNSYKFYQDNDPKHKSQIVQEYLLYSCPKMLHLPSQSPDLNPIENLRVTAS</sequence>
<accession>A0A834MQ79</accession>
<protein>
    <recommendedName>
        <fullName evidence="3">Tc1-like transposase DDE domain-containing protein</fullName>
    </recommendedName>
</protein>